<keyword evidence="2" id="KW-0732">Signal</keyword>
<name>A0ABD2MFF8_9BILA</name>
<comment type="caution">
    <text evidence="3">The sequence shown here is derived from an EMBL/GenBank/DDBJ whole genome shotgun (WGS) entry which is preliminary data.</text>
</comment>
<feature type="compositionally biased region" description="Polar residues" evidence="1">
    <location>
        <begin position="76"/>
        <end position="91"/>
    </location>
</feature>
<feature type="region of interest" description="Disordered" evidence="1">
    <location>
        <begin position="76"/>
        <end position="101"/>
    </location>
</feature>
<feature type="chain" id="PRO_5044888865" description="Gland protein" evidence="2">
    <location>
        <begin position="24"/>
        <end position="101"/>
    </location>
</feature>
<dbReference type="Proteomes" id="UP001620626">
    <property type="component" value="Unassembled WGS sequence"/>
</dbReference>
<reference evidence="3 4" key="1">
    <citation type="submission" date="2024-10" db="EMBL/GenBank/DDBJ databases">
        <authorList>
            <person name="Kim D."/>
        </authorList>
    </citation>
    <scope>NUCLEOTIDE SEQUENCE [LARGE SCALE GENOMIC DNA]</scope>
    <source>
        <strain evidence="3">BH-2024</strain>
    </source>
</reference>
<gene>
    <name evidence="3" type="ORF">niasHT_009919</name>
</gene>
<evidence type="ECO:0000256" key="2">
    <source>
        <dbReference type="SAM" id="SignalP"/>
    </source>
</evidence>
<dbReference type="AlphaFoldDB" id="A0ABD2MFF8"/>
<evidence type="ECO:0008006" key="5">
    <source>
        <dbReference type="Google" id="ProtNLM"/>
    </source>
</evidence>
<dbReference type="EMBL" id="JBICBT010000031">
    <property type="protein sequence ID" value="KAL3125470.1"/>
    <property type="molecule type" value="Genomic_DNA"/>
</dbReference>
<proteinExistence type="predicted"/>
<sequence>MVNNKSCCFTFFCCLLLTNCAEQKPLIVQSSLLSKRDRLPFEYEYKRNNMDQLKKVAKDPFYNKAREVWRNWRPENSTTEEGWGRTGSTMKQDTKTSKDNK</sequence>
<organism evidence="3 4">
    <name type="scientific">Heterodera trifolii</name>
    <dbReference type="NCBI Taxonomy" id="157864"/>
    <lineage>
        <taxon>Eukaryota</taxon>
        <taxon>Metazoa</taxon>
        <taxon>Ecdysozoa</taxon>
        <taxon>Nematoda</taxon>
        <taxon>Chromadorea</taxon>
        <taxon>Rhabditida</taxon>
        <taxon>Tylenchina</taxon>
        <taxon>Tylenchomorpha</taxon>
        <taxon>Tylenchoidea</taxon>
        <taxon>Heteroderidae</taxon>
        <taxon>Heteroderinae</taxon>
        <taxon>Heterodera</taxon>
    </lineage>
</organism>
<evidence type="ECO:0000313" key="4">
    <source>
        <dbReference type="Proteomes" id="UP001620626"/>
    </source>
</evidence>
<evidence type="ECO:0000256" key="1">
    <source>
        <dbReference type="SAM" id="MobiDB-lite"/>
    </source>
</evidence>
<accession>A0ABD2MFF8</accession>
<evidence type="ECO:0000313" key="3">
    <source>
        <dbReference type="EMBL" id="KAL3125470.1"/>
    </source>
</evidence>
<feature type="signal peptide" evidence="2">
    <location>
        <begin position="1"/>
        <end position="23"/>
    </location>
</feature>
<feature type="compositionally biased region" description="Basic and acidic residues" evidence="1">
    <location>
        <begin position="92"/>
        <end position="101"/>
    </location>
</feature>
<keyword evidence="4" id="KW-1185">Reference proteome</keyword>
<protein>
    <recommendedName>
        <fullName evidence="5">Gland protein</fullName>
    </recommendedName>
</protein>